<dbReference type="Gene3D" id="6.10.140.2220">
    <property type="match status" value="1"/>
</dbReference>
<proteinExistence type="predicted"/>
<name>A0AAD7HYX4_9AGAR</name>
<gene>
    <name evidence="6" type="ORF">B0H16DRAFT_1893416</name>
</gene>
<evidence type="ECO:0000313" key="6">
    <source>
        <dbReference type="EMBL" id="KAJ7731263.1"/>
    </source>
</evidence>
<comment type="caution">
    <text evidence="6">The sequence shown here is derived from an EMBL/GenBank/DDBJ whole genome shotgun (WGS) entry which is preliminary data.</text>
</comment>
<dbReference type="InterPro" id="IPR002893">
    <property type="entry name" value="Znf_MYND"/>
</dbReference>
<evidence type="ECO:0000256" key="3">
    <source>
        <dbReference type="ARBA" id="ARBA00022833"/>
    </source>
</evidence>
<accession>A0AAD7HYX4</accession>
<sequence>MAFNPSCKQCIAEGVKAILNAETPPAPCHRHTESDPKQTIRKELTQCQYCHKSKGPGVTLKTCAACEVEIYCSKACQKSAWKTHKTKCALNQKTNALPAHQVDALKTLRSFTSKHRPTIAEGGIRALNVIADPARAERDLLLITVRPRADSTRAETAYFVTTLSVVPIERFRKGRTEEMRGQLKQASEDYRRTGLAGALFVVLLDTDAAMSNIAPVGFPKAAAGTFPPLPVGTTWEEWVMKRLNEGIVV</sequence>
<dbReference type="Proteomes" id="UP001215598">
    <property type="component" value="Unassembled WGS sequence"/>
</dbReference>
<dbReference type="Pfam" id="PF01753">
    <property type="entry name" value="zf-MYND"/>
    <property type="match status" value="1"/>
</dbReference>
<organism evidence="6 7">
    <name type="scientific">Mycena metata</name>
    <dbReference type="NCBI Taxonomy" id="1033252"/>
    <lineage>
        <taxon>Eukaryota</taxon>
        <taxon>Fungi</taxon>
        <taxon>Dikarya</taxon>
        <taxon>Basidiomycota</taxon>
        <taxon>Agaricomycotina</taxon>
        <taxon>Agaricomycetes</taxon>
        <taxon>Agaricomycetidae</taxon>
        <taxon>Agaricales</taxon>
        <taxon>Marasmiineae</taxon>
        <taxon>Mycenaceae</taxon>
        <taxon>Mycena</taxon>
    </lineage>
</organism>
<dbReference type="SUPFAM" id="SSF144232">
    <property type="entry name" value="HIT/MYND zinc finger-like"/>
    <property type="match status" value="1"/>
</dbReference>
<evidence type="ECO:0000313" key="7">
    <source>
        <dbReference type="Proteomes" id="UP001215598"/>
    </source>
</evidence>
<feature type="domain" description="MYND-type" evidence="5">
    <location>
        <begin position="47"/>
        <end position="88"/>
    </location>
</feature>
<keyword evidence="7" id="KW-1185">Reference proteome</keyword>
<evidence type="ECO:0000256" key="4">
    <source>
        <dbReference type="PROSITE-ProRule" id="PRU00134"/>
    </source>
</evidence>
<keyword evidence="1" id="KW-0479">Metal-binding</keyword>
<dbReference type="PROSITE" id="PS01360">
    <property type="entry name" value="ZF_MYND_1"/>
    <property type="match status" value="1"/>
</dbReference>
<reference evidence="6" key="1">
    <citation type="submission" date="2023-03" db="EMBL/GenBank/DDBJ databases">
        <title>Massive genome expansion in bonnet fungi (Mycena s.s.) driven by repeated elements and novel gene families across ecological guilds.</title>
        <authorList>
            <consortium name="Lawrence Berkeley National Laboratory"/>
            <person name="Harder C.B."/>
            <person name="Miyauchi S."/>
            <person name="Viragh M."/>
            <person name="Kuo A."/>
            <person name="Thoen E."/>
            <person name="Andreopoulos B."/>
            <person name="Lu D."/>
            <person name="Skrede I."/>
            <person name="Drula E."/>
            <person name="Henrissat B."/>
            <person name="Morin E."/>
            <person name="Kohler A."/>
            <person name="Barry K."/>
            <person name="LaButti K."/>
            <person name="Morin E."/>
            <person name="Salamov A."/>
            <person name="Lipzen A."/>
            <person name="Mereny Z."/>
            <person name="Hegedus B."/>
            <person name="Baldrian P."/>
            <person name="Stursova M."/>
            <person name="Weitz H."/>
            <person name="Taylor A."/>
            <person name="Grigoriev I.V."/>
            <person name="Nagy L.G."/>
            <person name="Martin F."/>
            <person name="Kauserud H."/>
        </authorList>
    </citation>
    <scope>NUCLEOTIDE SEQUENCE</scope>
    <source>
        <strain evidence="6">CBHHK182m</strain>
    </source>
</reference>
<dbReference type="GO" id="GO:0008270">
    <property type="term" value="F:zinc ion binding"/>
    <property type="evidence" value="ECO:0007669"/>
    <property type="project" value="UniProtKB-KW"/>
</dbReference>
<keyword evidence="3" id="KW-0862">Zinc</keyword>
<dbReference type="EMBL" id="JARKIB010000154">
    <property type="protein sequence ID" value="KAJ7731263.1"/>
    <property type="molecule type" value="Genomic_DNA"/>
</dbReference>
<protein>
    <recommendedName>
        <fullName evidence="5">MYND-type domain-containing protein</fullName>
    </recommendedName>
</protein>
<dbReference type="AlphaFoldDB" id="A0AAD7HYX4"/>
<keyword evidence="2 4" id="KW-0863">Zinc-finger</keyword>
<evidence type="ECO:0000256" key="1">
    <source>
        <dbReference type="ARBA" id="ARBA00022723"/>
    </source>
</evidence>
<dbReference type="PROSITE" id="PS50865">
    <property type="entry name" value="ZF_MYND_2"/>
    <property type="match status" value="1"/>
</dbReference>
<evidence type="ECO:0000256" key="2">
    <source>
        <dbReference type="ARBA" id="ARBA00022771"/>
    </source>
</evidence>
<evidence type="ECO:0000259" key="5">
    <source>
        <dbReference type="PROSITE" id="PS50865"/>
    </source>
</evidence>